<evidence type="ECO:0000256" key="2">
    <source>
        <dbReference type="PROSITE-ProRule" id="PRU00335"/>
    </source>
</evidence>
<reference evidence="5" key="1">
    <citation type="journal article" date="2019" name="Int. J. Syst. Evol. Microbiol.">
        <title>The Global Catalogue of Microorganisms (GCM) 10K type strain sequencing project: providing services to taxonomists for standard genome sequencing and annotation.</title>
        <authorList>
            <consortium name="The Broad Institute Genomics Platform"/>
            <consortium name="The Broad Institute Genome Sequencing Center for Infectious Disease"/>
            <person name="Wu L."/>
            <person name="Ma J."/>
        </authorList>
    </citation>
    <scope>NUCLEOTIDE SEQUENCE [LARGE SCALE GENOMIC DNA]</scope>
    <source>
        <strain evidence="5">JCM 18077</strain>
    </source>
</reference>
<dbReference type="InterPro" id="IPR009057">
    <property type="entry name" value="Homeodomain-like_sf"/>
</dbReference>
<dbReference type="SUPFAM" id="SSF46689">
    <property type="entry name" value="Homeodomain-like"/>
    <property type="match status" value="1"/>
</dbReference>
<accession>A0ABP8YZS3</accession>
<evidence type="ECO:0000256" key="1">
    <source>
        <dbReference type="ARBA" id="ARBA00023125"/>
    </source>
</evidence>
<feature type="domain" description="HTH tetR-type" evidence="3">
    <location>
        <begin position="14"/>
        <end position="74"/>
    </location>
</feature>
<dbReference type="Gene3D" id="1.10.357.10">
    <property type="entry name" value="Tetracycline Repressor, domain 2"/>
    <property type="match status" value="1"/>
</dbReference>
<evidence type="ECO:0000259" key="3">
    <source>
        <dbReference type="PROSITE" id="PS50977"/>
    </source>
</evidence>
<dbReference type="Gene3D" id="1.10.10.60">
    <property type="entry name" value="Homeodomain-like"/>
    <property type="match status" value="1"/>
</dbReference>
<comment type="caution">
    <text evidence="4">The sequence shown here is derived from an EMBL/GenBank/DDBJ whole genome shotgun (WGS) entry which is preliminary data.</text>
</comment>
<protein>
    <submittedName>
        <fullName evidence="4">TetR/AcrR family transcriptional regulator</fullName>
    </submittedName>
</protein>
<proteinExistence type="predicted"/>
<organism evidence="4 5">
    <name type="scientific">Gordonia alkaliphila</name>
    <dbReference type="NCBI Taxonomy" id="1053547"/>
    <lineage>
        <taxon>Bacteria</taxon>
        <taxon>Bacillati</taxon>
        <taxon>Actinomycetota</taxon>
        <taxon>Actinomycetes</taxon>
        <taxon>Mycobacteriales</taxon>
        <taxon>Gordoniaceae</taxon>
        <taxon>Gordonia</taxon>
    </lineage>
</organism>
<dbReference type="InterPro" id="IPR001647">
    <property type="entry name" value="HTH_TetR"/>
</dbReference>
<sequence length="191" mass="20087">MPKISADTLAEHREEVLSSLMEGTKRILLSGGERKLTAASVAAEAGIARNSIYRYVSSVDDLVDLVVAQGFTDWAAAVAAAVDDAPDARAGVVAYVRSNLTLAASGEHMLQSSLSRARLSESARRRIVEMHEQISAVLHDTVAQLDAPRPDLIITAIDALVNSSLPLVGPDAPADEVIDFMCGAAAAIVNP</sequence>
<gene>
    <name evidence="4" type="ORF">GCM10023217_08930</name>
</gene>
<keyword evidence="5" id="KW-1185">Reference proteome</keyword>
<keyword evidence="1 2" id="KW-0238">DNA-binding</keyword>
<feature type="DNA-binding region" description="H-T-H motif" evidence="2">
    <location>
        <begin position="37"/>
        <end position="56"/>
    </location>
</feature>
<name>A0ABP8YZS3_9ACTN</name>
<dbReference type="Proteomes" id="UP001500822">
    <property type="component" value="Unassembled WGS sequence"/>
</dbReference>
<dbReference type="RefSeq" id="WP_246993424.1">
    <property type="nucleotide sequence ID" value="NZ_BAABIE010000003.1"/>
</dbReference>
<dbReference type="EMBL" id="BAABIE010000003">
    <property type="protein sequence ID" value="GAA4742647.1"/>
    <property type="molecule type" value="Genomic_DNA"/>
</dbReference>
<evidence type="ECO:0000313" key="5">
    <source>
        <dbReference type="Proteomes" id="UP001500822"/>
    </source>
</evidence>
<dbReference type="PROSITE" id="PS50977">
    <property type="entry name" value="HTH_TETR_2"/>
    <property type="match status" value="1"/>
</dbReference>
<evidence type="ECO:0000313" key="4">
    <source>
        <dbReference type="EMBL" id="GAA4742647.1"/>
    </source>
</evidence>